<evidence type="ECO:0000256" key="5">
    <source>
        <dbReference type="ARBA" id="ARBA00013244"/>
    </source>
</evidence>
<evidence type="ECO:0000256" key="11">
    <source>
        <dbReference type="ARBA" id="ARBA00022989"/>
    </source>
</evidence>
<evidence type="ECO:0000256" key="7">
    <source>
        <dbReference type="ARBA" id="ARBA00022679"/>
    </source>
</evidence>
<evidence type="ECO:0000256" key="10">
    <source>
        <dbReference type="ARBA" id="ARBA00022824"/>
    </source>
</evidence>
<organism evidence="16 17">
    <name type="scientific">Phytophthora cactorum</name>
    <dbReference type="NCBI Taxonomy" id="29920"/>
    <lineage>
        <taxon>Eukaryota</taxon>
        <taxon>Sar</taxon>
        <taxon>Stramenopiles</taxon>
        <taxon>Oomycota</taxon>
        <taxon>Peronosporomycetes</taxon>
        <taxon>Peronosporales</taxon>
        <taxon>Peronosporaceae</taxon>
        <taxon>Phytophthora</taxon>
    </lineage>
</organism>
<evidence type="ECO:0000256" key="4">
    <source>
        <dbReference type="ARBA" id="ARBA00005420"/>
    </source>
</evidence>
<dbReference type="GO" id="GO:0005789">
    <property type="term" value="C:endoplasmic reticulum membrane"/>
    <property type="evidence" value="ECO:0007669"/>
    <property type="project" value="UniProtKB-SubCell"/>
</dbReference>
<keyword evidence="8 15" id="KW-0812">Transmembrane</keyword>
<comment type="similarity">
    <text evidence="4">Belongs to the diacylglycerol acyltransferase family.</text>
</comment>
<dbReference type="CDD" id="cd07987">
    <property type="entry name" value="LPLAT_MGAT-like"/>
    <property type="match status" value="1"/>
</dbReference>
<evidence type="ECO:0000256" key="1">
    <source>
        <dbReference type="ARBA" id="ARBA00004477"/>
    </source>
</evidence>
<evidence type="ECO:0000256" key="3">
    <source>
        <dbReference type="ARBA" id="ARBA00005189"/>
    </source>
</evidence>
<comment type="pathway">
    <text evidence="3">Lipid metabolism.</text>
</comment>
<keyword evidence="7" id="KW-0808">Transferase</keyword>
<name>A0A8T0ZIK8_9STRA</name>
<dbReference type="GO" id="GO:0019432">
    <property type="term" value="P:triglyceride biosynthetic process"/>
    <property type="evidence" value="ECO:0007669"/>
    <property type="project" value="TreeGrafter"/>
</dbReference>
<dbReference type="GO" id="GO:0006071">
    <property type="term" value="P:glycerol metabolic process"/>
    <property type="evidence" value="ECO:0007669"/>
    <property type="project" value="UniProtKB-KW"/>
</dbReference>
<keyword evidence="13 15" id="KW-0472">Membrane</keyword>
<keyword evidence="6" id="KW-0444">Lipid biosynthesis</keyword>
<keyword evidence="10" id="KW-0256">Endoplasmic reticulum</keyword>
<proteinExistence type="inferred from homology"/>
<evidence type="ECO:0000313" key="16">
    <source>
        <dbReference type="EMBL" id="KAG2862196.1"/>
    </source>
</evidence>
<feature type="transmembrane region" description="Helical" evidence="15">
    <location>
        <begin position="156"/>
        <end position="185"/>
    </location>
</feature>
<dbReference type="VEuPathDB" id="FungiDB:PC110_g11719"/>
<dbReference type="AlphaFoldDB" id="A0A8T0ZIK8"/>
<evidence type="ECO:0000256" key="6">
    <source>
        <dbReference type="ARBA" id="ARBA00022516"/>
    </source>
</evidence>
<accession>A0A8T0ZIK8</accession>
<evidence type="ECO:0000256" key="2">
    <source>
        <dbReference type="ARBA" id="ARBA00004771"/>
    </source>
</evidence>
<evidence type="ECO:0000256" key="9">
    <source>
        <dbReference type="ARBA" id="ARBA00022798"/>
    </source>
</evidence>
<dbReference type="InterPro" id="IPR007130">
    <property type="entry name" value="DAGAT"/>
</dbReference>
<evidence type="ECO:0000256" key="13">
    <source>
        <dbReference type="ARBA" id="ARBA00023136"/>
    </source>
</evidence>
<keyword evidence="12" id="KW-0443">Lipid metabolism</keyword>
<evidence type="ECO:0000256" key="12">
    <source>
        <dbReference type="ARBA" id="ARBA00023098"/>
    </source>
</evidence>
<dbReference type="EC" id="2.3.1.20" evidence="5"/>
<reference evidence="16" key="1">
    <citation type="submission" date="2018-10" db="EMBL/GenBank/DDBJ databases">
        <title>Effector identification in a new, highly contiguous assembly of the strawberry crown rot pathogen Phytophthora cactorum.</title>
        <authorList>
            <person name="Armitage A.D."/>
            <person name="Nellist C.F."/>
            <person name="Bates H."/>
            <person name="Vickerstaff R.J."/>
            <person name="Harrison R.J."/>
        </authorList>
    </citation>
    <scope>NUCLEOTIDE SEQUENCE</scope>
    <source>
        <strain evidence="16">15-7</strain>
    </source>
</reference>
<keyword evidence="9" id="KW-0319">Glycerol metabolism</keyword>
<evidence type="ECO:0000256" key="15">
    <source>
        <dbReference type="SAM" id="Phobius"/>
    </source>
</evidence>
<dbReference type="Proteomes" id="UP000735874">
    <property type="component" value="Unassembled WGS sequence"/>
</dbReference>
<keyword evidence="14" id="KW-0012">Acyltransferase</keyword>
<dbReference type="Pfam" id="PF03982">
    <property type="entry name" value="DAGAT"/>
    <property type="match status" value="1"/>
</dbReference>
<dbReference type="PANTHER" id="PTHR12317:SF0">
    <property type="entry name" value="ACYLTRANSFERASE"/>
    <property type="match status" value="1"/>
</dbReference>
<dbReference type="PANTHER" id="PTHR12317">
    <property type="entry name" value="DIACYLGLYCEROL O-ACYLTRANSFERASE"/>
    <property type="match status" value="1"/>
</dbReference>
<evidence type="ECO:0000313" key="17">
    <source>
        <dbReference type="Proteomes" id="UP000735874"/>
    </source>
</evidence>
<sequence>MIRAPLVVESFAPSTTTASASTDVLARYTRFKKLRNTLYGETALYRDEELKKLVVLKRLSISLLQQEDKSSVDDVKENPLSERAVIQLLEDQLTARAPGRQHVVDRRVELAILRGNDVMARLTNAACGRTPAWPDFDARPELRTLRGRFLRRLHLTVLYGLWVIGLLFFAVMWIFSLFSLAQWIWRRATRDNAPPMQLSAQIYLGFLVLHESYHYLTRPSLHQWPFMRRFFRQVFLHYPYFRLNVLVFEEREKIKSPKESREDGNCNEEIASKAIEENDLSPFVKPDDRAIFAFHPHGVLSSGFAFNGAHHMGFLHAHCRWLVAENLFWFPVMRDLLNWMDFSCVARPTFHRFMSTGQNVCLIPGGFEEATLYERGKHRVYIKKRFGFIKLALQHGYKVHPTYTFGEEYAYHTFPYLLELRLKMNEFKIPGVFFFGLPQCFFLPRTDVDLITVVGEALILPRIEHPTKEDVQKYHAQYVEVLQKLFDKYKSVYAVDPEAELEIY</sequence>
<comment type="subcellular location">
    <subcellularLocation>
        <location evidence="1">Endoplasmic reticulum membrane</location>
        <topology evidence="1">Multi-pass membrane protein</topology>
    </subcellularLocation>
</comment>
<keyword evidence="11 15" id="KW-1133">Transmembrane helix</keyword>
<dbReference type="EMBL" id="RCMG01000135">
    <property type="protein sequence ID" value="KAG2862196.1"/>
    <property type="molecule type" value="Genomic_DNA"/>
</dbReference>
<gene>
    <name evidence="16" type="ORF">PC113_g6548</name>
</gene>
<comment type="pathway">
    <text evidence="2">Glycerolipid metabolism; triacylglycerol biosynthesis.</text>
</comment>
<dbReference type="GO" id="GO:0004144">
    <property type="term" value="F:diacylglycerol O-acyltransferase activity"/>
    <property type="evidence" value="ECO:0007669"/>
    <property type="project" value="UniProtKB-EC"/>
</dbReference>
<evidence type="ECO:0000256" key="8">
    <source>
        <dbReference type="ARBA" id="ARBA00022692"/>
    </source>
</evidence>
<comment type="caution">
    <text evidence="16">The sequence shown here is derived from an EMBL/GenBank/DDBJ whole genome shotgun (WGS) entry which is preliminary data.</text>
</comment>
<protein>
    <recommendedName>
        <fullName evidence="5">diacylglycerol O-acyltransferase</fullName>
        <ecNumber evidence="5">2.3.1.20</ecNumber>
    </recommendedName>
</protein>
<evidence type="ECO:0000256" key="14">
    <source>
        <dbReference type="ARBA" id="ARBA00023315"/>
    </source>
</evidence>